<dbReference type="GO" id="GO:0016887">
    <property type="term" value="F:ATP hydrolysis activity"/>
    <property type="evidence" value="ECO:0007669"/>
    <property type="project" value="InterPro"/>
</dbReference>
<keyword evidence="8" id="KW-1185">Reference proteome</keyword>
<evidence type="ECO:0000256" key="3">
    <source>
        <dbReference type="ARBA" id="ARBA00022741"/>
    </source>
</evidence>
<keyword evidence="2" id="KW-0997">Cell inner membrane</keyword>
<comment type="similarity">
    <text evidence="5">Belongs to the ABC transporter superfamily. Macrolide exporter (TC 3.A.1.122) family.</text>
</comment>
<dbReference type="InterPro" id="IPR017911">
    <property type="entry name" value="MacB-like_ATP-bd"/>
</dbReference>
<comment type="caution">
    <text evidence="7">The sequence shown here is derived from an EMBL/GenBank/DDBJ whole genome shotgun (WGS) entry which is preliminary data.</text>
</comment>
<dbReference type="OrthoDB" id="9802264at2"/>
<evidence type="ECO:0000313" key="7">
    <source>
        <dbReference type="EMBL" id="OEJ64066.1"/>
    </source>
</evidence>
<dbReference type="AlphaFoldDB" id="A0A1E5Q370"/>
<dbReference type="GO" id="GO:0098796">
    <property type="term" value="C:membrane protein complex"/>
    <property type="evidence" value="ECO:0007669"/>
    <property type="project" value="UniProtKB-ARBA"/>
</dbReference>
<keyword evidence="2" id="KW-0472">Membrane</keyword>
<keyword evidence="2" id="KW-1003">Cell membrane</keyword>
<protein>
    <submittedName>
        <fullName evidence="7">ABC transporter</fullName>
    </submittedName>
</protein>
<organism evidence="7 8">
    <name type="scientific">Magnetovibrio blakemorei</name>
    <dbReference type="NCBI Taxonomy" id="28181"/>
    <lineage>
        <taxon>Bacteria</taxon>
        <taxon>Pseudomonadati</taxon>
        <taxon>Pseudomonadota</taxon>
        <taxon>Alphaproteobacteria</taxon>
        <taxon>Rhodospirillales</taxon>
        <taxon>Magnetovibrionaceae</taxon>
        <taxon>Magnetovibrio</taxon>
    </lineage>
</organism>
<proteinExistence type="inferred from homology"/>
<evidence type="ECO:0000313" key="8">
    <source>
        <dbReference type="Proteomes" id="UP000095347"/>
    </source>
</evidence>
<gene>
    <name evidence="7" type="ORF">BEN30_01280</name>
</gene>
<dbReference type="FunFam" id="3.40.50.300:FF:000032">
    <property type="entry name" value="Export ABC transporter ATP-binding protein"/>
    <property type="match status" value="1"/>
</dbReference>
<keyword evidence="3" id="KW-0547">Nucleotide-binding</keyword>
<dbReference type="SMART" id="SM00382">
    <property type="entry name" value="AAA"/>
    <property type="match status" value="1"/>
</dbReference>
<dbReference type="InterPro" id="IPR003593">
    <property type="entry name" value="AAA+_ATPase"/>
</dbReference>
<dbReference type="Proteomes" id="UP000095347">
    <property type="component" value="Unassembled WGS sequence"/>
</dbReference>
<evidence type="ECO:0000256" key="4">
    <source>
        <dbReference type="ARBA" id="ARBA00022840"/>
    </source>
</evidence>
<dbReference type="RefSeq" id="WP_069959413.1">
    <property type="nucleotide sequence ID" value="NZ_MCGG01000078.1"/>
</dbReference>
<dbReference type="InterPro" id="IPR003439">
    <property type="entry name" value="ABC_transporter-like_ATP-bd"/>
</dbReference>
<dbReference type="PROSITE" id="PS50893">
    <property type="entry name" value="ABC_TRANSPORTER_2"/>
    <property type="match status" value="1"/>
</dbReference>
<dbReference type="Gene3D" id="3.40.50.300">
    <property type="entry name" value="P-loop containing nucleotide triphosphate hydrolases"/>
    <property type="match status" value="1"/>
</dbReference>
<dbReference type="PANTHER" id="PTHR24220">
    <property type="entry name" value="IMPORT ATP-BINDING PROTEIN"/>
    <property type="match status" value="1"/>
</dbReference>
<name>A0A1E5Q370_9PROT</name>
<dbReference type="STRING" id="28181.BEN30_01280"/>
<accession>A0A1E5Q370</accession>
<evidence type="ECO:0000256" key="5">
    <source>
        <dbReference type="ARBA" id="ARBA00038388"/>
    </source>
</evidence>
<dbReference type="Pfam" id="PF00005">
    <property type="entry name" value="ABC_tran"/>
    <property type="match status" value="1"/>
</dbReference>
<evidence type="ECO:0000256" key="2">
    <source>
        <dbReference type="ARBA" id="ARBA00022519"/>
    </source>
</evidence>
<dbReference type="CDD" id="cd03255">
    <property type="entry name" value="ABC_MJ0796_LolCDE_FtsE"/>
    <property type="match status" value="1"/>
</dbReference>
<sequence>MPDQNPAPSNTSAKTSLAIELDDVRLTLSSDAGDVNILRGINVKINRGETIGLVGPSGSGKTSLLMVVAGLESASSGRVCVAGQDITRLSEDKLALFRRQHTGIVFQNFHLVPTMTALENVALPLEFAGRSNAFDAARVQLEAVGLGHRLTHYPSQLSGGEQQRVALARAFVTEPTLLLADEPTGNLDGHTGEAVMDLLFDLHRRKGTTLVLITHAPALAERCSRILTMADGHLMDDVAHA</sequence>
<dbReference type="GO" id="GO:0005524">
    <property type="term" value="F:ATP binding"/>
    <property type="evidence" value="ECO:0007669"/>
    <property type="project" value="UniProtKB-KW"/>
</dbReference>
<dbReference type="SUPFAM" id="SSF52540">
    <property type="entry name" value="P-loop containing nucleoside triphosphate hydrolases"/>
    <property type="match status" value="1"/>
</dbReference>
<keyword evidence="4" id="KW-0067">ATP-binding</keyword>
<reference evidence="8" key="1">
    <citation type="submission" date="2016-07" db="EMBL/GenBank/DDBJ databases">
        <authorList>
            <person name="Florea S."/>
            <person name="Webb J.S."/>
            <person name="Jaromczyk J."/>
            <person name="Schardl C.L."/>
        </authorList>
    </citation>
    <scope>NUCLEOTIDE SEQUENCE [LARGE SCALE GENOMIC DNA]</scope>
    <source>
        <strain evidence="8">MV-1</strain>
    </source>
</reference>
<dbReference type="InterPro" id="IPR017871">
    <property type="entry name" value="ABC_transporter-like_CS"/>
</dbReference>
<dbReference type="InterPro" id="IPR015854">
    <property type="entry name" value="ABC_transpr_LolD-like"/>
</dbReference>
<dbReference type="GO" id="GO:0022857">
    <property type="term" value="F:transmembrane transporter activity"/>
    <property type="evidence" value="ECO:0007669"/>
    <property type="project" value="TreeGrafter"/>
</dbReference>
<evidence type="ECO:0000256" key="1">
    <source>
        <dbReference type="ARBA" id="ARBA00022448"/>
    </source>
</evidence>
<dbReference type="InterPro" id="IPR027417">
    <property type="entry name" value="P-loop_NTPase"/>
</dbReference>
<dbReference type="PROSITE" id="PS00211">
    <property type="entry name" value="ABC_TRANSPORTER_1"/>
    <property type="match status" value="1"/>
</dbReference>
<dbReference type="GO" id="GO:0005886">
    <property type="term" value="C:plasma membrane"/>
    <property type="evidence" value="ECO:0007669"/>
    <property type="project" value="TreeGrafter"/>
</dbReference>
<keyword evidence="1" id="KW-0813">Transport</keyword>
<evidence type="ECO:0000259" key="6">
    <source>
        <dbReference type="PROSITE" id="PS50893"/>
    </source>
</evidence>
<dbReference type="EMBL" id="MCGG01000078">
    <property type="protein sequence ID" value="OEJ64066.1"/>
    <property type="molecule type" value="Genomic_DNA"/>
</dbReference>
<feature type="domain" description="ABC transporter" evidence="6">
    <location>
        <begin position="19"/>
        <end position="241"/>
    </location>
</feature>